<dbReference type="Proteomes" id="UP000030225">
    <property type="component" value="Segment"/>
</dbReference>
<feature type="domain" description="DUF7390" evidence="1">
    <location>
        <begin position="18"/>
        <end position="142"/>
    </location>
</feature>
<accession>A0A0A1IUH2</accession>
<reference evidence="3" key="1">
    <citation type="journal article" date="2015" name="PLoS ONE">
        <title>Investigation of a Large Collection of Pseudomonas aeruginosa Bacteriophages Collected from a Single Environmental Source in Abidjan, Cote d'Ivoire.</title>
        <authorList>
            <person name="Essoh C."/>
            <person name="Latino L."/>
            <person name="Midoux C."/>
            <person name="Blouin Y."/>
            <person name="Loukou G."/>
            <person name="Nguetta S.P."/>
            <person name="Lathro S."/>
            <person name="Cablanmian A."/>
            <person name="Kouassi A.K."/>
            <person name="Vergnaud G."/>
            <person name="Pourcel C."/>
        </authorList>
    </citation>
    <scope>NUCLEOTIDE SEQUENCE [LARGE SCALE GENOMIC DNA]</scope>
</reference>
<organism evidence="2 3">
    <name type="scientific">Pseudomonas phage vB_PaeM_PAO1_Ab17</name>
    <dbReference type="NCBI Taxonomy" id="1548904"/>
    <lineage>
        <taxon>Viruses</taxon>
        <taxon>Duplodnaviria</taxon>
        <taxon>Heunggongvirae</taxon>
        <taxon>Uroviricota</taxon>
        <taxon>Caudoviricetes</taxon>
        <taxon>Vandenendeviridae</taxon>
        <taxon>Nankokuvirus</taxon>
        <taxon>Nankokuvirus Ab03</taxon>
    </lineage>
</organism>
<dbReference type="InterPro" id="IPR055814">
    <property type="entry name" value="DUF7390"/>
</dbReference>
<protein>
    <recommendedName>
        <fullName evidence="1">DUF7390 domain-containing protein</fullName>
    </recommendedName>
</protein>
<gene>
    <name evidence="2" type="primary">ORF43</name>
</gene>
<dbReference type="Pfam" id="PF24116">
    <property type="entry name" value="DUF7390"/>
    <property type="match status" value="1"/>
</dbReference>
<evidence type="ECO:0000313" key="2">
    <source>
        <dbReference type="EMBL" id="CEF89533.1"/>
    </source>
</evidence>
<evidence type="ECO:0000313" key="3">
    <source>
        <dbReference type="Proteomes" id="UP000030225"/>
    </source>
</evidence>
<evidence type="ECO:0000259" key="1">
    <source>
        <dbReference type="Pfam" id="PF24116"/>
    </source>
</evidence>
<proteinExistence type="predicted"/>
<name>A0A0A1IUH2_9CAUD</name>
<dbReference type="EMBL" id="LN610576">
    <property type="protein sequence ID" value="CEF89533.1"/>
    <property type="molecule type" value="Genomic_DNA"/>
</dbReference>
<sequence length="166" mass="19113">MKMLLRFTHRTTFDSATAKNTAWLQMDSLIRFMGSLGYGFLAESGSFYTSIPELKSKGLQTLSFQTAVELHNEPKSLWLETGRGTLSPAKTKLKDLELTPYGFQLSQATKIVKRVFLTRTRRRASKRENFVVFCYKHEVKFCQENFSREFLSNAFPVFRNGLASFL</sequence>